<dbReference type="InterPro" id="IPR009506">
    <property type="entry name" value="YjiS-like"/>
</dbReference>
<organism evidence="3 4">
    <name type="scientific">Jannaschia rubra</name>
    <dbReference type="NCBI Taxonomy" id="282197"/>
    <lineage>
        <taxon>Bacteria</taxon>
        <taxon>Pseudomonadati</taxon>
        <taxon>Pseudomonadota</taxon>
        <taxon>Alphaproteobacteria</taxon>
        <taxon>Rhodobacterales</taxon>
        <taxon>Roseobacteraceae</taxon>
        <taxon>Jannaschia</taxon>
    </lineage>
</organism>
<dbReference type="AlphaFoldDB" id="A0A0M6XPI1"/>
<keyword evidence="4" id="KW-1185">Reference proteome</keyword>
<gene>
    <name evidence="3" type="ORF">JAN5088_01836</name>
</gene>
<evidence type="ECO:0000313" key="4">
    <source>
        <dbReference type="Proteomes" id="UP000048908"/>
    </source>
</evidence>
<name>A0A0M6XPI1_9RHOB</name>
<dbReference type="EMBL" id="CXPG01000017">
    <property type="protein sequence ID" value="CTQ33060.1"/>
    <property type="molecule type" value="Genomic_DNA"/>
</dbReference>
<dbReference type="Proteomes" id="UP000048908">
    <property type="component" value="Unassembled WGS sequence"/>
</dbReference>
<dbReference type="OrthoDB" id="7876746at2"/>
<accession>A0A0M6XPI1</accession>
<protein>
    <recommendedName>
        <fullName evidence="2">YjiS-like domain-containing protein</fullName>
    </recommendedName>
</protein>
<evidence type="ECO:0000256" key="1">
    <source>
        <dbReference type="SAM" id="MobiDB-lite"/>
    </source>
</evidence>
<evidence type="ECO:0000259" key="2">
    <source>
        <dbReference type="Pfam" id="PF06568"/>
    </source>
</evidence>
<feature type="region of interest" description="Disordered" evidence="1">
    <location>
        <begin position="71"/>
        <end position="92"/>
    </location>
</feature>
<proteinExistence type="predicted"/>
<dbReference type="Pfam" id="PF06568">
    <property type="entry name" value="YjiS-like"/>
    <property type="match status" value="1"/>
</dbReference>
<dbReference type="RefSeq" id="WP_055682511.1">
    <property type="nucleotide sequence ID" value="NZ_CXPG01000017.1"/>
</dbReference>
<sequence>MSVYITRQLLTSAPDQATRTRTLAVLRRRLNATLRQWRRRKVAAVLQKLDDATLDDIGIVRGQIGRFVQGLNPRNTAGDARSAARSSMHKVG</sequence>
<reference evidence="3 4" key="1">
    <citation type="submission" date="2015-07" db="EMBL/GenBank/DDBJ databases">
        <authorList>
            <person name="Noorani M."/>
        </authorList>
    </citation>
    <scope>NUCLEOTIDE SEQUENCE [LARGE SCALE GENOMIC DNA]</scope>
    <source>
        <strain evidence="3 4">CECT 5088</strain>
    </source>
</reference>
<evidence type="ECO:0000313" key="3">
    <source>
        <dbReference type="EMBL" id="CTQ33060.1"/>
    </source>
</evidence>
<feature type="domain" description="YjiS-like" evidence="2">
    <location>
        <begin position="33"/>
        <end position="64"/>
    </location>
</feature>